<comment type="function">
    <text evidence="5">Involved in chemotaxis. Part of a chemotaxis signal transduction system that modulates chemotaxis in response to various stimuli. Catalyzes the demethylation of specific methylglutamate residues introduced into the chemoreceptors (methyl-accepting chemotaxis proteins or MCP) by CheR. Also mediates the irreversible deamidation of specific glutamine residues to glutamic acid.</text>
</comment>
<feature type="modified residue" description="4-aspartylphosphate" evidence="5 7">
    <location>
        <position position="55"/>
    </location>
</feature>
<protein>
    <recommendedName>
        <fullName evidence="5">Protein-glutamate methylesterase/protein-glutamine glutaminase</fullName>
        <ecNumber evidence="5">3.1.1.61</ecNumber>
        <ecNumber evidence="5">3.5.1.44</ecNumber>
    </recommendedName>
</protein>
<reference evidence="10 11" key="1">
    <citation type="journal article" date="2012" name="Stand. Genomic Sci.">
        <title>Complete genome sequence of the sulfur compounds oxidizing chemolithoautotroph Sulfuricurvum kujiense type strain (YK-1(T)).</title>
        <authorList>
            <person name="Han C."/>
            <person name="Kotsyurbenko O."/>
            <person name="Chertkov O."/>
            <person name="Held B."/>
            <person name="Lapidus A."/>
            <person name="Nolan M."/>
            <person name="Lucas S."/>
            <person name="Hammon N."/>
            <person name="Deshpande S."/>
            <person name="Cheng J.F."/>
            <person name="Tapia R."/>
            <person name="Goodwin L.A."/>
            <person name="Pitluck S."/>
            <person name="Liolios K."/>
            <person name="Pagani I."/>
            <person name="Ivanova N."/>
            <person name="Mavromatis K."/>
            <person name="Mikhailova N."/>
            <person name="Pati A."/>
            <person name="Chen A."/>
            <person name="Palaniappan K."/>
            <person name="Land M."/>
            <person name="Hauser L."/>
            <person name="Chang Y.J."/>
            <person name="Jeffries C.D."/>
            <person name="Brambilla E.M."/>
            <person name="Rohde M."/>
            <person name="Spring S."/>
            <person name="Sikorski J."/>
            <person name="Goker M."/>
            <person name="Woyke T."/>
            <person name="Bristow J."/>
            <person name="Eisen J.A."/>
            <person name="Markowitz V."/>
            <person name="Hugenholtz P."/>
            <person name="Kyrpides N.C."/>
            <person name="Klenk H.P."/>
            <person name="Detter J.C."/>
        </authorList>
    </citation>
    <scope>NUCLEOTIDE SEQUENCE [LARGE SCALE GENOMIC DNA]</scope>
    <source>
        <strain evidence="11">ATCC BAA-921 / DSM 16994 / JCM 11577 / YK-1</strain>
    </source>
</reference>
<dbReference type="Pfam" id="PF00072">
    <property type="entry name" value="Response_reg"/>
    <property type="match status" value="1"/>
</dbReference>
<dbReference type="PIRSF" id="PIRSF000876">
    <property type="entry name" value="RR_chemtxs_CheB"/>
    <property type="match status" value="1"/>
</dbReference>
<comment type="catalytic activity">
    <reaction evidence="5">
        <text>L-glutaminyl-[protein] + H2O = L-glutamyl-[protein] + NH4(+)</text>
        <dbReference type="Rhea" id="RHEA:16441"/>
        <dbReference type="Rhea" id="RHEA-COMP:10207"/>
        <dbReference type="Rhea" id="RHEA-COMP:10208"/>
        <dbReference type="ChEBI" id="CHEBI:15377"/>
        <dbReference type="ChEBI" id="CHEBI:28938"/>
        <dbReference type="ChEBI" id="CHEBI:29973"/>
        <dbReference type="ChEBI" id="CHEBI:30011"/>
        <dbReference type="EC" id="3.5.1.44"/>
    </reaction>
</comment>
<dbReference type="EC" id="3.5.1.44" evidence="5"/>
<dbReference type="InterPro" id="IPR001789">
    <property type="entry name" value="Sig_transdc_resp-reg_receiver"/>
</dbReference>
<feature type="active site" evidence="5 6">
    <location>
        <position position="196"/>
    </location>
</feature>
<evidence type="ECO:0000256" key="3">
    <source>
        <dbReference type="ARBA" id="ARBA00022801"/>
    </source>
</evidence>
<dbReference type="AlphaFoldDB" id="E4U2P2"/>
<dbReference type="GO" id="GO:0050568">
    <property type="term" value="F:protein-glutamine glutaminase activity"/>
    <property type="evidence" value="ECO:0007669"/>
    <property type="project" value="UniProtKB-UniRule"/>
</dbReference>
<dbReference type="Gene3D" id="3.40.50.2300">
    <property type="match status" value="1"/>
</dbReference>
<dbReference type="GO" id="GO:0000156">
    <property type="term" value="F:phosphorelay response regulator activity"/>
    <property type="evidence" value="ECO:0007669"/>
    <property type="project" value="InterPro"/>
</dbReference>
<evidence type="ECO:0000256" key="2">
    <source>
        <dbReference type="ARBA" id="ARBA00022500"/>
    </source>
</evidence>
<dbReference type="GO" id="GO:0005737">
    <property type="term" value="C:cytoplasm"/>
    <property type="evidence" value="ECO:0007669"/>
    <property type="project" value="UniProtKB-SubCell"/>
</dbReference>
<keyword evidence="1 5" id="KW-0963">Cytoplasm</keyword>
<dbReference type="InterPro" id="IPR035909">
    <property type="entry name" value="CheB_C"/>
</dbReference>
<feature type="active site" evidence="5 6">
    <location>
        <position position="293"/>
    </location>
</feature>
<dbReference type="PROSITE" id="PS50110">
    <property type="entry name" value="RESPONSE_REGULATORY"/>
    <property type="match status" value="1"/>
</dbReference>
<feature type="active site" evidence="5 6">
    <location>
        <position position="170"/>
    </location>
</feature>
<dbReference type="SUPFAM" id="SSF52172">
    <property type="entry name" value="CheY-like"/>
    <property type="match status" value="1"/>
</dbReference>
<evidence type="ECO:0000256" key="6">
    <source>
        <dbReference type="PROSITE-ProRule" id="PRU00050"/>
    </source>
</evidence>
<feature type="domain" description="Response regulatory" evidence="8">
    <location>
        <begin position="3"/>
        <end position="121"/>
    </location>
</feature>
<name>E4U2P2_SULKY</name>
<evidence type="ECO:0000259" key="8">
    <source>
        <dbReference type="PROSITE" id="PS50110"/>
    </source>
</evidence>
<dbReference type="HOGENOM" id="CLU_000445_51_0_7"/>
<dbReference type="KEGG" id="sku:Sulku_0963"/>
<dbReference type="GO" id="GO:0006935">
    <property type="term" value="P:chemotaxis"/>
    <property type="evidence" value="ECO:0007669"/>
    <property type="project" value="UniProtKB-UniRule"/>
</dbReference>
<dbReference type="RefSeq" id="WP_013459824.1">
    <property type="nucleotide sequence ID" value="NC_014762.1"/>
</dbReference>
<evidence type="ECO:0000256" key="4">
    <source>
        <dbReference type="ARBA" id="ARBA00048267"/>
    </source>
</evidence>
<dbReference type="PROSITE" id="PS50122">
    <property type="entry name" value="CHEB"/>
    <property type="match status" value="1"/>
</dbReference>
<dbReference type="InterPro" id="IPR008248">
    <property type="entry name" value="CheB-like"/>
</dbReference>
<dbReference type="NCBIfam" id="NF001965">
    <property type="entry name" value="PRK00742.1"/>
    <property type="match status" value="1"/>
</dbReference>
<dbReference type="Gene3D" id="3.40.50.180">
    <property type="entry name" value="Methylesterase CheB, C-terminal domain"/>
    <property type="match status" value="1"/>
</dbReference>
<comment type="domain">
    <text evidence="5">Contains a C-terminal catalytic domain, and an N-terminal region which modulates catalytic activity.</text>
</comment>
<accession>E4U2P2</accession>
<keyword evidence="3 5" id="KW-0378">Hydrolase</keyword>
<organism evidence="10 11">
    <name type="scientific">Sulfuricurvum kujiense (strain ATCC BAA-921 / DSM 16994 / JCM 11577 / YK-1)</name>
    <dbReference type="NCBI Taxonomy" id="709032"/>
    <lineage>
        <taxon>Bacteria</taxon>
        <taxon>Pseudomonadati</taxon>
        <taxon>Campylobacterota</taxon>
        <taxon>Epsilonproteobacteria</taxon>
        <taxon>Campylobacterales</taxon>
        <taxon>Sulfurimonadaceae</taxon>
        <taxon>Sulfuricurvum</taxon>
    </lineage>
</organism>
<comment type="PTM">
    <text evidence="5">Phosphorylated by CheA. Phosphorylation of the N-terminal regulatory domain activates the methylesterase activity.</text>
</comment>
<dbReference type="HAMAP" id="MF_00099">
    <property type="entry name" value="CheB_chemtxs"/>
    <property type="match status" value="1"/>
</dbReference>
<dbReference type="eggNOG" id="COG2201">
    <property type="taxonomic scope" value="Bacteria"/>
</dbReference>
<comment type="subcellular location">
    <subcellularLocation>
        <location evidence="5">Cytoplasm</location>
    </subcellularLocation>
</comment>
<dbReference type="EMBL" id="CP002355">
    <property type="protein sequence ID" value="ADR33627.1"/>
    <property type="molecule type" value="Genomic_DNA"/>
</dbReference>
<dbReference type="Proteomes" id="UP000008721">
    <property type="component" value="Chromosome"/>
</dbReference>
<dbReference type="PANTHER" id="PTHR42872">
    <property type="entry name" value="PROTEIN-GLUTAMATE METHYLESTERASE/PROTEIN-GLUTAMINE GLUTAMINASE"/>
    <property type="match status" value="1"/>
</dbReference>
<dbReference type="STRING" id="709032.Sulku_0963"/>
<keyword evidence="11" id="KW-1185">Reference proteome</keyword>
<evidence type="ECO:0000313" key="10">
    <source>
        <dbReference type="EMBL" id="ADR33627.1"/>
    </source>
</evidence>
<dbReference type="CDD" id="cd16432">
    <property type="entry name" value="CheB_Rec"/>
    <property type="match status" value="1"/>
</dbReference>
<feature type="domain" description="CheB-type methylesterase" evidence="9">
    <location>
        <begin position="159"/>
        <end position="344"/>
    </location>
</feature>
<evidence type="ECO:0000256" key="5">
    <source>
        <dbReference type="HAMAP-Rule" id="MF_00099"/>
    </source>
</evidence>
<dbReference type="PANTHER" id="PTHR42872:SF6">
    <property type="entry name" value="PROTEIN-GLUTAMATE METHYLESTERASE_PROTEIN-GLUTAMINE GLUTAMINASE"/>
    <property type="match status" value="1"/>
</dbReference>
<dbReference type="GO" id="GO:0008984">
    <property type="term" value="F:protein-glutamate methylesterase activity"/>
    <property type="evidence" value="ECO:0007669"/>
    <property type="project" value="UniProtKB-UniRule"/>
</dbReference>
<sequence>MIKVFVIDDSAVVRNAFKRIFEKASDIELIGQATNPVDAFNVFKTVGLPDVFILDIEMPKMDGLEFLQLINRQKPIPVIICSTMAGPGSSAAIDAMRMGAVDVVHKPNINVGKFFDDATEDFLDKVRAASKAKVRFNSRIATRKYTLSEEEYGKNSALPASKKIVAIGSSTGGVQVIEEIVQHLKVNHPAIVITQHMPPGFTKSFADRLNSLVPHSDIKEASQGDKLLPGRILIAPGDLHMEVKKSGFGYEITLKDYPKVSSHKPSVDVLFASMAKEVGPMGVGVILTGMGEDGASKLLAMKEAGALTYAQDEKSCTVYGMPKKAVEFGAVKSSLSILEIADMINNLR</sequence>
<dbReference type="CDD" id="cd17541">
    <property type="entry name" value="REC_CheB-like"/>
    <property type="match status" value="1"/>
</dbReference>
<dbReference type="EC" id="3.1.1.61" evidence="5"/>
<dbReference type="SUPFAM" id="SSF52738">
    <property type="entry name" value="Methylesterase CheB, C-terminal domain"/>
    <property type="match status" value="1"/>
</dbReference>
<evidence type="ECO:0000256" key="1">
    <source>
        <dbReference type="ARBA" id="ARBA00022490"/>
    </source>
</evidence>
<dbReference type="OrthoDB" id="9793421at2"/>
<evidence type="ECO:0000256" key="7">
    <source>
        <dbReference type="PROSITE-ProRule" id="PRU00169"/>
    </source>
</evidence>
<dbReference type="InterPro" id="IPR000673">
    <property type="entry name" value="Sig_transdc_resp-reg_Me-estase"/>
</dbReference>
<evidence type="ECO:0000259" key="9">
    <source>
        <dbReference type="PROSITE" id="PS50122"/>
    </source>
</evidence>
<comment type="catalytic activity">
    <reaction evidence="4 5">
        <text>[protein]-L-glutamate 5-O-methyl ester + H2O = L-glutamyl-[protein] + methanol + H(+)</text>
        <dbReference type="Rhea" id="RHEA:23236"/>
        <dbReference type="Rhea" id="RHEA-COMP:10208"/>
        <dbReference type="Rhea" id="RHEA-COMP:10311"/>
        <dbReference type="ChEBI" id="CHEBI:15377"/>
        <dbReference type="ChEBI" id="CHEBI:15378"/>
        <dbReference type="ChEBI" id="CHEBI:17790"/>
        <dbReference type="ChEBI" id="CHEBI:29973"/>
        <dbReference type="ChEBI" id="CHEBI:82795"/>
        <dbReference type="EC" id="3.1.1.61"/>
    </reaction>
</comment>
<proteinExistence type="inferred from homology"/>
<keyword evidence="5 7" id="KW-0597">Phosphoprotein</keyword>
<gene>
    <name evidence="5" type="primary">cheB</name>
    <name evidence="10" type="ordered locus">Sulku_0963</name>
</gene>
<dbReference type="SMART" id="SM00448">
    <property type="entry name" value="REC"/>
    <property type="match status" value="1"/>
</dbReference>
<dbReference type="Pfam" id="PF01339">
    <property type="entry name" value="CheB_methylest"/>
    <property type="match status" value="1"/>
</dbReference>
<keyword evidence="2 5" id="KW-0145">Chemotaxis</keyword>
<comment type="similarity">
    <text evidence="5">Belongs to the CheB family.</text>
</comment>
<dbReference type="InterPro" id="IPR011006">
    <property type="entry name" value="CheY-like_superfamily"/>
</dbReference>
<evidence type="ECO:0000313" key="11">
    <source>
        <dbReference type="Proteomes" id="UP000008721"/>
    </source>
</evidence>